<dbReference type="PROSITE" id="PS51257">
    <property type="entry name" value="PROKAR_LIPOPROTEIN"/>
    <property type="match status" value="1"/>
</dbReference>
<sequence>MDRKRRILVCFMAIIMLVGMVACSNTEETDKKEETSAASNTPVSTETDKPSKEAATRLYEHMTGSSEIPVKAERVVTDWYYGQLVALGLKPIGTDDYVLNNHPFIEKAGTESIGQSLEKVIDLQPDLIISWGASKYDSFSQIAPTIPLELSGGPKDSVRIFGDILGRETEAEQWITQFDQKVEAAREKVASKISKEETFTIFNIWKDKLRVYGFVNMGGYALYEALQVTPAPKVDKEFRNSEEWYREVSFEVLSEYAGDHIILTTYDPEGTSTVLQDLENSAIWNNLDAVKKGNVHVIDYNYLYNDDPIAIENQVEILAEAILAGR</sequence>
<accession>A0A371PGN1</accession>
<dbReference type="OrthoDB" id="2241086at2"/>
<keyword evidence="4 6" id="KW-0732">Signal</keyword>
<comment type="similarity">
    <text evidence="2">Belongs to the bacterial solute-binding protein 8 family.</text>
</comment>
<dbReference type="AlphaFoldDB" id="A0A371PGN1"/>
<dbReference type="EMBL" id="QUBQ01000002">
    <property type="protein sequence ID" value="REK75113.1"/>
    <property type="molecule type" value="Genomic_DNA"/>
</dbReference>
<dbReference type="SUPFAM" id="SSF53807">
    <property type="entry name" value="Helical backbone' metal receptor"/>
    <property type="match status" value="1"/>
</dbReference>
<dbReference type="Gene3D" id="3.40.50.1980">
    <property type="entry name" value="Nitrogenase molybdenum iron protein domain"/>
    <property type="match status" value="2"/>
</dbReference>
<dbReference type="PANTHER" id="PTHR30532">
    <property type="entry name" value="IRON III DICITRATE-BINDING PERIPLASMIC PROTEIN"/>
    <property type="match status" value="1"/>
</dbReference>
<dbReference type="PANTHER" id="PTHR30532:SF26">
    <property type="entry name" value="IRON(3+)-HYDROXAMATE-BINDING PROTEIN FHUD"/>
    <property type="match status" value="1"/>
</dbReference>
<evidence type="ECO:0000256" key="3">
    <source>
        <dbReference type="ARBA" id="ARBA00022448"/>
    </source>
</evidence>
<reference evidence="8 9" key="1">
    <citation type="submission" date="2018-08" db="EMBL/GenBank/DDBJ databases">
        <title>Paenibacillus sp. M4BSY-1, whole genome shotgun sequence.</title>
        <authorList>
            <person name="Tuo L."/>
        </authorList>
    </citation>
    <scope>NUCLEOTIDE SEQUENCE [LARGE SCALE GENOMIC DNA]</scope>
    <source>
        <strain evidence="8 9">M4BSY-1</strain>
    </source>
</reference>
<name>A0A371PGN1_9BACL</name>
<evidence type="ECO:0000256" key="6">
    <source>
        <dbReference type="SAM" id="SignalP"/>
    </source>
</evidence>
<evidence type="ECO:0000313" key="9">
    <source>
        <dbReference type="Proteomes" id="UP000261905"/>
    </source>
</evidence>
<evidence type="ECO:0000259" key="7">
    <source>
        <dbReference type="PROSITE" id="PS50983"/>
    </source>
</evidence>
<feature type="domain" description="Fe/B12 periplasmic-binding" evidence="7">
    <location>
        <begin position="57"/>
        <end position="326"/>
    </location>
</feature>
<dbReference type="RefSeq" id="WP_116046988.1">
    <property type="nucleotide sequence ID" value="NZ_QUBQ01000002.1"/>
</dbReference>
<comment type="caution">
    <text evidence="8">The sequence shown here is derived from an EMBL/GenBank/DDBJ whole genome shotgun (WGS) entry which is preliminary data.</text>
</comment>
<proteinExistence type="inferred from homology"/>
<dbReference type="GO" id="GO:0030288">
    <property type="term" value="C:outer membrane-bounded periplasmic space"/>
    <property type="evidence" value="ECO:0007669"/>
    <property type="project" value="TreeGrafter"/>
</dbReference>
<feature type="chain" id="PRO_5016827440" description="Fe/B12 periplasmic-binding domain-containing protein" evidence="6">
    <location>
        <begin position="25"/>
        <end position="326"/>
    </location>
</feature>
<evidence type="ECO:0000256" key="5">
    <source>
        <dbReference type="SAM" id="MobiDB-lite"/>
    </source>
</evidence>
<protein>
    <recommendedName>
        <fullName evidence="7">Fe/B12 periplasmic-binding domain-containing protein</fullName>
    </recommendedName>
</protein>
<dbReference type="PROSITE" id="PS50983">
    <property type="entry name" value="FE_B12_PBP"/>
    <property type="match status" value="1"/>
</dbReference>
<dbReference type="GO" id="GO:1901678">
    <property type="term" value="P:iron coordination entity transport"/>
    <property type="evidence" value="ECO:0007669"/>
    <property type="project" value="UniProtKB-ARBA"/>
</dbReference>
<comment type="subcellular location">
    <subcellularLocation>
        <location evidence="1">Cell envelope</location>
    </subcellularLocation>
</comment>
<evidence type="ECO:0000256" key="1">
    <source>
        <dbReference type="ARBA" id="ARBA00004196"/>
    </source>
</evidence>
<gene>
    <name evidence="8" type="ORF">DX130_15895</name>
</gene>
<feature type="compositionally biased region" description="Polar residues" evidence="5">
    <location>
        <begin position="36"/>
        <end position="45"/>
    </location>
</feature>
<keyword evidence="9" id="KW-1185">Reference proteome</keyword>
<evidence type="ECO:0000256" key="4">
    <source>
        <dbReference type="ARBA" id="ARBA00022729"/>
    </source>
</evidence>
<feature type="signal peptide" evidence="6">
    <location>
        <begin position="1"/>
        <end position="24"/>
    </location>
</feature>
<feature type="region of interest" description="Disordered" evidence="5">
    <location>
        <begin position="31"/>
        <end position="52"/>
    </location>
</feature>
<keyword evidence="3" id="KW-0813">Transport</keyword>
<dbReference type="InterPro" id="IPR002491">
    <property type="entry name" value="ABC_transptr_periplasmic_BD"/>
</dbReference>
<evidence type="ECO:0000256" key="2">
    <source>
        <dbReference type="ARBA" id="ARBA00008814"/>
    </source>
</evidence>
<evidence type="ECO:0000313" key="8">
    <source>
        <dbReference type="EMBL" id="REK75113.1"/>
    </source>
</evidence>
<dbReference type="InterPro" id="IPR051313">
    <property type="entry name" value="Bact_iron-sidero_bind"/>
</dbReference>
<dbReference type="Proteomes" id="UP000261905">
    <property type="component" value="Unassembled WGS sequence"/>
</dbReference>
<organism evidence="8 9">
    <name type="scientific">Paenibacillus paeoniae</name>
    <dbReference type="NCBI Taxonomy" id="2292705"/>
    <lineage>
        <taxon>Bacteria</taxon>
        <taxon>Bacillati</taxon>
        <taxon>Bacillota</taxon>
        <taxon>Bacilli</taxon>
        <taxon>Bacillales</taxon>
        <taxon>Paenibacillaceae</taxon>
        <taxon>Paenibacillus</taxon>
    </lineage>
</organism>
<dbReference type="Pfam" id="PF01497">
    <property type="entry name" value="Peripla_BP_2"/>
    <property type="match status" value="1"/>
</dbReference>